<evidence type="ECO:0008006" key="3">
    <source>
        <dbReference type="Google" id="ProtNLM"/>
    </source>
</evidence>
<reference evidence="1 2" key="1">
    <citation type="journal article" date="2018" name="Aquat. Microb. Ecol.">
        <title>Gammaproteobacterial methanotrophs dominate.</title>
        <authorList>
            <person name="Rissanen A.J."/>
            <person name="Saarenheimo J."/>
            <person name="Tiirola M."/>
            <person name="Peura S."/>
            <person name="Aalto S.L."/>
            <person name="Karvinen A."/>
            <person name="Nykanen H."/>
        </authorList>
    </citation>
    <scope>NUCLEOTIDE SEQUENCE [LARGE SCALE GENOMIC DNA]</scope>
    <source>
        <strain evidence="1">AMbin10</strain>
    </source>
</reference>
<name>A0A2W4S9U8_9GAMM</name>
<comment type="caution">
    <text evidence="1">The sequence shown here is derived from an EMBL/GenBank/DDBJ whole genome shotgun (WGS) entry which is preliminary data.</text>
</comment>
<evidence type="ECO:0000313" key="1">
    <source>
        <dbReference type="EMBL" id="PZN88078.1"/>
    </source>
</evidence>
<protein>
    <recommendedName>
        <fullName evidence="3">Nucleotidyltransferase</fullName>
    </recommendedName>
</protein>
<accession>A0A2W4S9U8</accession>
<proteinExistence type="predicted"/>
<dbReference type="AlphaFoldDB" id="A0A2W4S9U8"/>
<dbReference type="Gene3D" id="1.20.120.330">
    <property type="entry name" value="Nucleotidyltransferases domain 2"/>
    <property type="match status" value="1"/>
</dbReference>
<sequence>MSAGETPALPGGSERLPDEQVQDVDQFILRFTKLQDTMGSRLFPAILHYLTEPFDERPMLDKLNRLEKLGFINSVEKWQTVRNIRNKFAHDYPNDLDKNAAQLNLAFESVMDLYAMLTTIKTRLKAEYPLLELGKSLPQRPPAWVLA</sequence>
<evidence type="ECO:0000313" key="2">
    <source>
        <dbReference type="Proteomes" id="UP000249396"/>
    </source>
</evidence>
<dbReference type="EMBL" id="QJPH01000013">
    <property type="protein sequence ID" value="PZN88078.1"/>
    <property type="molecule type" value="Genomic_DNA"/>
</dbReference>
<gene>
    <name evidence="1" type="ORF">DM484_00090</name>
</gene>
<dbReference type="SUPFAM" id="SSF81593">
    <property type="entry name" value="Nucleotidyltransferase substrate binding subunit/domain"/>
    <property type="match status" value="1"/>
</dbReference>
<organism evidence="1 2">
    <name type="scientific">Candidatus Methylumidiphilus alinenensis</name>
    <dbReference type="NCBI Taxonomy" id="2202197"/>
    <lineage>
        <taxon>Bacteria</taxon>
        <taxon>Pseudomonadati</taxon>
        <taxon>Pseudomonadota</taxon>
        <taxon>Gammaproteobacteria</taxon>
        <taxon>Methylococcales</taxon>
        <taxon>Candidatus Methylumidiphilus</taxon>
    </lineage>
</organism>
<dbReference type="Proteomes" id="UP000249396">
    <property type="component" value="Unassembled WGS sequence"/>
</dbReference>